<reference evidence="1" key="1">
    <citation type="journal article" date="2021" name="IMA Fungus">
        <title>Genomic characterization of three marine fungi, including Emericellopsis atlantica sp. nov. with signatures of a generalist lifestyle and marine biomass degradation.</title>
        <authorList>
            <person name="Hagestad O.C."/>
            <person name="Hou L."/>
            <person name="Andersen J.H."/>
            <person name="Hansen E.H."/>
            <person name="Altermark B."/>
            <person name="Li C."/>
            <person name="Kuhnert E."/>
            <person name="Cox R.J."/>
            <person name="Crous P.W."/>
            <person name="Spatafora J.W."/>
            <person name="Lail K."/>
            <person name="Amirebrahimi M."/>
            <person name="Lipzen A."/>
            <person name="Pangilinan J."/>
            <person name="Andreopoulos W."/>
            <person name="Hayes R.D."/>
            <person name="Ng V."/>
            <person name="Grigoriev I.V."/>
            <person name="Jackson S.A."/>
            <person name="Sutton T.D.S."/>
            <person name="Dobson A.D.W."/>
            <person name="Rama T."/>
        </authorList>
    </citation>
    <scope>NUCLEOTIDE SEQUENCE</scope>
    <source>
        <strain evidence="1">TRa018bII</strain>
    </source>
</reference>
<organism evidence="1 2">
    <name type="scientific">Amylocarpus encephaloides</name>
    <dbReference type="NCBI Taxonomy" id="45428"/>
    <lineage>
        <taxon>Eukaryota</taxon>
        <taxon>Fungi</taxon>
        <taxon>Dikarya</taxon>
        <taxon>Ascomycota</taxon>
        <taxon>Pezizomycotina</taxon>
        <taxon>Leotiomycetes</taxon>
        <taxon>Helotiales</taxon>
        <taxon>Helotiales incertae sedis</taxon>
        <taxon>Amylocarpus</taxon>
    </lineage>
</organism>
<gene>
    <name evidence="1" type="ORF">BJ875DRAFT_489380</name>
</gene>
<accession>A0A9P8C0J4</accession>
<dbReference type="Gene3D" id="3.30.710.10">
    <property type="entry name" value="Potassium Channel Kv1.1, Chain A"/>
    <property type="match status" value="1"/>
</dbReference>
<dbReference type="AlphaFoldDB" id="A0A9P8C0J4"/>
<dbReference type="Proteomes" id="UP000824998">
    <property type="component" value="Unassembled WGS sequence"/>
</dbReference>
<proteinExistence type="predicted"/>
<name>A0A9P8C0J4_9HELO</name>
<comment type="caution">
    <text evidence="1">The sequence shown here is derived from an EMBL/GenBank/DDBJ whole genome shotgun (WGS) entry which is preliminary data.</text>
</comment>
<dbReference type="OrthoDB" id="6359816at2759"/>
<dbReference type="EMBL" id="MU251838">
    <property type="protein sequence ID" value="KAG9228942.1"/>
    <property type="molecule type" value="Genomic_DNA"/>
</dbReference>
<evidence type="ECO:0008006" key="3">
    <source>
        <dbReference type="Google" id="ProtNLM"/>
    </source>
</evidence>
<keyword evidence="2" id="KW-1185">Reference proteome</keyword>
<protein>
    <recommendedName>
        <fullName evidence="3">BTB domain-containing protein</fullName>
    </recommendedName>
</protein>
<evidence type="ECO:0000313" key="2">
    <source>
        <dbReference type="Proteomes" id="UP000824998"/>
    </source>
</evidence>
<dbReference type="InterPro" id="IPR011333">
    <property type="entry name" value="SKP1/BTB/POZ_sf"/>
</dbReference>
<evidence type="ECO:0000313" key="1">
    <source>
        <dbReference type="EMBL" id="KAG9228942.1"/>
    </source>
</evidence>
<sequence length="216" mass="24581">MEAEGGIEGVEAAASPAVEARNDSITPYESYLVTLSVGPPANPVLFQVDSSSLKHIRFFAAALREDTFREGRERIIHFEEEDPAVFRRLVEFVNTNQCFPRHFKYDDPIDERDMFEVPCPVVRNLAGAEPEEYRRWLVTSMSCGAHEAADETHEIVKMVIETMCLGERYCCQALMNDCLDKIYDLPFGLREVTLLMELVLLQIPDTPQTLYLPIFA</sequence>